<dbReference type="PRINTS" id="PR00081">
    <property type="entry name" value="GDHRDH"/>
</dbReference>
<dbReference type="PROSITE" id="PS00061">
    <property type="entry name" value="ADH_SHORT"/>
    <property type="match status" value="1"/>
</dbReference>
<sequence>MKLKPLKKQTLVITGATSGIGLATARMAAEAGANLVLAARSEEDLRHVAADLTKRGGKVATVVADVARIPDIQRVAATARERFGGFDTWINNAAASIWGRLEEVSDEDSRRMFDTNYWGVVNGSLEAIKHLKQHGGALINLGSVASDIAFPLQGQYSASKHAIKGFTDALRIELEEEGAPVSVTLIKPAAINTPFPQHAKNYMDREPQLPPPVYEPEEVAHAIIHAAQHPERDVYIGGGGKMFSSMNKHFPKAMDFMNAKATMKMQTRDEAPRHPAGSLHRPEVRDGRVHGDHPGYVMKKSLYTRASLHPVLTTTFAALAGGVLVALLSGRNSPDNSASE</sequence>
<dbReference type="RefSeq" id="WP_246398630.1">
    <property type="nucleotide sequence ID" value="NZ_JACHGG010000001.1"/>
</dbReference>
<reference evidence="7 8" key="1">
    <citation type="submission" date="2020-08" db="EMBL/GenBank/DDBJ databases">
        <title>Genomic Encyclopedia of Type Strains, Phase IV (KMG-IV): sequencing the most valuable type-strain genomes for metagenomic binning, comparative biology and taxonomic classification.</title>
        <authorList>
            <person name="Goeker M."/>
        </authorList>
    </citation>
    <scope>NUCLEOTIDE SEQUENCE [LARGE SCALE GENOMIC DNA]</scope>
    <source>
        <strain evidence="7 8">DSM 26718</strain>
    </source>
</reference>
<dbReference type="InterPro" id="IPR020904">
    <property type="entry name" value="Sc_DH/Rdtase_CS"/>
</dbReference>
<dbReference type="GO" id="GO:0016491">
    <property type="term" value="F:oxidoreductase activity"/>
    <property type="evidence" value="ECO:0007669"/>
    <property type="project" value="UniProtKB-KW"/>
</dbReference>
<evidence type="ECO:0000313" key="7">
    <source>
        <dbReference type="EMBL" id="MBB6057398.1"/>
    </source>
</evidence>
<keyword evidence="5" id="KW-0812">Transmembrane</keyword>
<dbReference type="InterPro" id="IPR057326">
    <property type="entry name" value="KR_dom"/>
</dbReference>
<dbReference type="Proteomes" id="UP000532746">
    <property type="component" value="Unassembled WGS sequence"/>
</dbReference>
<dbReference type="SUPFAM" id="SSF51735">
    <property type="entry name" value="NAD(P)-binding Rossmann-fold domains"/>
    <property type="match status" value="1"/>
</dbReference>
<organism evidence="7 8">
    <name type="scientific">Hymenobacter luteus</name>
    <dbReference type="NCBI Taxonomy" id="1411122"/>
    <lineage>
        <taxon>Bacteria</taxon>
        <taxon>Pseudomonadati</taxon>
        <taxon>Bacteroidota</taxon>
        <taxon>Cytophagia</taxon>
        <taxon>Cytophagales</taxon>
        <taxon>Hymenobacteraceae</taxon>
        <taxon>Hymenobacter</taxon>
    </lineage>
</organism>
<dbReference type="PANTHER" id="PTHR44196:SF1">
    <property type="entry name" value="DEHYDROGENASE_REDUCTASE SDR FAMILY MEMBER 7B"/>
    <property type="match status" value="1"/>
</dbReference>
<keyword evidence="2" id="KW-0560">Oxidoreductase</keyword>
<keyword evidence="5" id="KW-1133">Transmembrane helix</keyword>
<dbReference type="AlphaFoldDB" id="A0A7W9W9Z8"/>
<feature type="transmembrane region" description="Helical" evidence="5">
    <location>
        <begin position="308"/>
        <end position="328"/>
    </location>
</feature>
<dbReference type="PRINTS" id="PR00080">
    <property type="entry name" value="SDRFAMILY"/>
</dbReference>
<dbReference type="InterPro" id="IPR036291">
    <property type="entry name" value="NAD(P)-bd_dom_sf"/>
</dbReference>
<evidence type="ECO:0000256" key="2">
    <source>
        <dbReference type="ARBA" id="ARBA00023002"/>
    </source>
</evidence>
<dbReference type="SMART" id="SM00822">
    <property type="entry name" value="PKS_KR"/>
    <property type="match status" value="1"/>
</dbReference>
<name>A0A7W9W9Z8_9BACT</name>
<keyword evidence="5" id="KW-0472">Membrane</keyword>
<dbReference type="Gene3D" id="3.40.50.720">
    <property type="entry name" value="NAD(P)-binding Rossmann-like Domain"/>
    <property type="match status" value="1"/>
</dbReference>
<gene>
    <name evidence="7" type="ORF">HNQ93_000228</name>
</gene>
<dbReference type="GO" id="GO:0016020">
    <property type="term" value="C:membrane"/>
    <property type="evidence" value="ECO:0007669"/>
    <property type="project" value="TreeGrafter"/>
</dbReference>
<comment type="caution">
    <text evidence="7">The sequence shown here is derived from an EMBL/GenBank/DDBJ whole genome shotgun (WGS) entry which is preliminary data.</text>
</comment>
<dbReference type="InterPro" id="IPR002347">
    <property type="entry name" value="SDR_fam"/>
</dbReference>
<dbReference type="CDD" id="cd05360">
    <property type="entry name" value="SDR_c3"/>
    <property type="match status" value="1"/>
</dbReference>
<dbReference type="NCBIfam" id="NF005495">
    <property type="entry name" value="PRK07109.1"/>
    <property type="match status" value="1"/>
</dbReference>
<dbReference type="PANTHER" id="PTHR44196">
    <property type="entry name" value="DEHYDROGENASE/REDUCTASE SDR FAMILY MEMBER 7B"/>
    <property type="match status" value="1"/>
</dbReference>
<feature type="domain" description="Ketoreductase" evidence="6">
    <location>
        <begin position="9"/>
        <end position="194"/>
    </location>
</feature>
<evidence type="ECO:0000259" key="6">
    <source>
        <dbReference type="SMART" id="SM00822"/>
    </source>
</evidence>
<dbReference type="EMBL" id="JACHGG010000001">
    <property type="protein sequence ID" value="MBB6057398.1"/>
    <property type="molecule type" value="Genomic_DNA"/>
</dbReference>
<comment type="similarity">
    <text evidence="1 3">Belongs to the short-chain dehydrogenases/reductases (SDR) family.</text>
</comment>
<evidence type="ECO:0000256" key="4">
    <source>
        <dbReference type="SAM" id="MobiDB-lite"/>
    </source>
</evidence>
<evidence type="ECO:0000256" key="3">
    <source>
        <dbReference type="RuleBase" id="RU000363"/>
    </source>
</evidence>
<proteinExistence type="inferred from homology"/>
<keyword evidence="8" id="KW-1185">Reference proteome</keyword>
<evidence type="ECO:0000313" key="8">
    <source>
        <dbReference type="Proteomes" id="UP000532746"/>
    </source>
</evidence>
<protein>
    <submittedName>
        <fullName evidence="7">Short-subunit dehydrogenase</fullName>
    </submittedName>
</protein>
<feature type="region of interest" description="Disordered" evidence="4">
    <location>
        <begin position="271"/>
        <end position="290"/>
    </location>
</feature>
<accession>A0A7W9W9Z8</accession>
<evidence type="ECO:0000256" key="1">
    <source>
        <dbReference type="ARBA" id="ARBA00006484"/>
    </source>
</evidence>
<evidence type="ECO:0000256" key="5">
    <source>
        <dbReference type="SAM" id="Phobius"/>
    </source>
</evidence>
<feature type="compositionally biased region" description="Basic and acidic residues" evidence="4">
    <location>
        <begin position="280"/>
        <end position="290"/>
    </location>
</feature>
<dbReference type="Pfam" id="PF00106">
    <property type="entry name" value="adh_short"/>
    <property type="match status" value="1"/>
</dbReference>